<keyword evidence="1" id="KW-1133">Transmembrane helix</keyword>
<gene>
    <name evidence="2" type="ORF">FHX42_005279</name>
</gene>
<keyword evidence="1" id="KW-0472">Membrane</keyword>
<dbReference type="RefSeq" id="WP_182547024.1">
    <property type="nucleotide sequence ID" value="NZ_JACGWZ010000011.1"/>
</dbReference>
<accession>A0A839E101</accession>
<proteinExistence type="predicted"/>
<dbReference type="Proteomes" id="UP000569329">
    <property type="component" value="Unassembled WGS sequence"/>
</dbReference>
<evidence type="ECO:0000313" key="2">
    <source>
        <dbReference type="EMBL" id="MBA8827872.1"/>
    </source>
</evidence>
<feature type="transmembrane region" description="Helical" evidence="1">
    <location>
        <begin position="77"/>
        <end position="99"/>
    </location>
</feature>
<evidence type="ECO:0000313" key="3">
    <source>
        <dbReference type="Proteomes" id="UP000569329"/>
    </source>
</evidence>
<comment type="caution">
    <text evidence="2">The sequence shown here is derived from an EMBL/GenBank/DDBJ whole genome shotgun (WGS) entry which is preliminary data.</text>
</comment>
<organism evidence="2 3">
    <name type="scientific">Halosaccharopolyspora lacisalsi</name>
    <dbReference type="NCBI Taxonomy" id="1000566"/>
    <lineage>
        <taxon>Bacteria</taxon>
        <taxon>Bacillati</taxon>
        <taxon>Actinomycetota</taxon>
        <taxon>Actinomycetes</taxon>
        <taxon>Pseudonocardiales</taxon>
        <taxon>Pseudonocardiaceae</taxon>
        <taxon>Halosaccharopolyspora</taxon>
    </lineage>
</organism>
<keyword evidence="1" id="KW-0812">Transmembrane</keyword>
<feature type="transmembrane region" description="Helical" evidence="1">
    <location>
        <begin position="105"/>
        <end position="129"/>
    </location>
</feature>
<reference evidence="2 3" key="1">
    <citation type="submission" date="2020-07" db="EMBL/GenBank/DDBJ databases">
        <title>Sequencing the genomes of 1000 actinobacteria strains.</title>
        <authorList>
            <person name="Klenk H.-P."/>
        </authorList>
    </citation>
    <scope>NUCLEOTIDE SEQUENCE [LARGE SCALE GENOMIC DNA]</scope>
    <source>
        <strain evidence="2 3">DSM 45975</strain>
    </source>
</reference>
<dbReference type="AlphaFoldDB" id="A0A839E101"/>
<protein>
    <submittedName>
        <fullName evidence="2">Uncharacterized protein</fullName>
    </submittedName>
</protein>
<dbReference type="EMBL" id="JACGWZ010000011">
    <property type="protein sequence ID" value="MBA8827872.1"/>
    <property type="molecule type" value="Genomic_DNA"/>
</dbReference>
<sequence length="142" mass="15743">MTTDTVHFHVACTVLSNYRDVLHDNPGHEPAAFERATVADAHSWLDDYMATHYPTAPTLRSRTTGRIVWHRPTARPAVTSMVMLALAVVAYFVTLTSWARMLPPVAALTLACGILVALAYLATAELSAWSSYRKARKYRSIP</sequence>
<keyword evidence="3" id="KW-1185">Reference proteome</keyword>
<name>A0A839E101_9PSEU</name>
<evidence type="ECO:0000256" key="1">
    <source>
        <dbReference type="SAM" id="Phobius"/>
    </source>
</evidence>